<reference evidence="7" key="1">
    <citation type="submission" date="2020-08" db="EMBL/GenBank/DDBJ databases">
        <title>Genome public.</title>
        <authorList>
            <person name="Liu C."/>
            <person name="Sun Q."/>
        </authorList>
    </citation>
    <scope>NUCLEOTIDE SEQUENCE</scope>
    <source>
        <strain evidence="7">NSJ-24</strain>
    </source>
</reference>
<feature type="transmembrane region" description="Helical" evidence="5">
    <location>
        <begin position="12"/>
        <end position="32"/>
    </location>
</feature>
<feature type="transmembrane region" description="Helical" evidence="5">
    <location>
        <begin position="190"/>
        <end position="209"/>
    </location>
</feature>
<feature type="transmembrane region" description="Helical" evidence="5">
    <location>
        <begin position="44"/>
        <end position="65"/>
    </location>
</feature>
<comment type="subcellular location">
    <subcellularLocation>
        <location evidence="1">Membrane</location>
        <topology evidence="1">Multi-pass membrane protein</topology>
    </subcellularLocation>
</comment>
<feature type="transmembrane region" description="Helical" evidence="5">
    <location>
        <begin position="86"/>
        <end position="108"/>
    </location>
</feature>
<evidence type="ECO:0000313" key="7">
    <source>
        <dbReference type="EMBL" id="MBC8567353.1"/>
    </source>
</evidence>
<feature type="domain" description="Amino acid permease/ SLC12A" evidence="6">
    <location>
        <begin position="46"/>
        <end position="374"/>
    </location>
</feature>
<organism evidence="7 8">
    <name type="scientific">Lentihominibacter hominis</name>
    <dbReference type="NCBI Taxonomy" id="2763645"/>
    <lineage>
        <taxon>Bacteria</taxon>
        <taxon>Bacillati</taxon>
        <taxon>Bacillota</taxon>
        <taxon>Clostridia</taxon>
        <taxon>Peptostreptococcales</taxon>
        <taxon>Anaerovoracaceae</taxon>
        <taxon>Lentihominibacter</taxon>
    </lineage>
</organism>
<dbReference type="Pfam" id="PF00324">
    <property type="entry name" value="AA_permease"/>
    <property type="match status" value="1"/>
</dbReference>
<proteinExistence type="predicted"/>
<dbReference type="AlphaFoldDB" id="A0A926E6L5"/>
<dbReference type="InterPro" id="IPR050367">
    <property type="entry name" value="APC_superfamily"/>
</dbReference>
<accession>A0A926E6L5</accession>
<name>A0A926E6L5_9FIRM</name>
<dbReference type="PIRSF" id="PIRSF006060">
    <property type="entry name" value="AA_transporter"/>
    <property type="match status" value="1"/>
</dbReference>
<dbReference type="Proteomes" id="UP000610862">
    <property type="component" value="Unassembled WGS sequence"/>
</dbReference>
<dbReference type="PANTHER" id="PTHR42770">
    <property type="entry name" value="AMINO ACID TRANSPORTER-RELATED"/>
    <property type="match status" value="1"/>
</dbReference>
<dbReference type="Gene3D" id="1.20.1740.10">
    <property type="entry name" value="Amino acid/polyamine transporter I"/>
    <property type="match status" value="1"/>
</dbReference>
<keyword evidence="3 5" id="KW-1133">Transmembrane helix</keyword>
<dbReference type="InterPro" id="IPR004841">
    <property type="entry name" value="AA-permease/SLC12A_dom"/>
</dbReference>
<keyword evidence="2 5" id="KW-0812">Transmembrane</keyword>
<evidence type="ECO:0000256" key="5">
    <source>
        <dbReference type="SAM" id="Phobius"/>
    </source>
</evidence>
<dbReference type="GO" id="GO:0016020">
    <property type="term" value="C:membrane"/>
    <property type="evidence" value="ECO:0007669"/>
    <property type="project" value="UniProtKB-SubCell"/>
</dbReference>
<evidence type="ECO:0000256" key="4">
    <source>
        <dbReference type="ARBA" id="ARBA00023136"/>
    </source>
</evidence>
<sequence>MNDNTLKRTMKLHHLVIFGVAFLTPMIAYTIYGVIATSSHGVESGSICFAVVAMLFTALSYGHMAKAYPTAGSTYTYTRKAINSKLGVLAGWIVLLGYVFFPMAIWLIGASYLSAAVPAVPSWVWLIGFIVITSLINFIGAEVGSKINFVMVAIQVGIIVAFLIFTIKAITEGMGEGTLASFSPFYNPDIDFSYTVAGAAAACYCFLGFDALTTFTEDAINPTKNIPRAIILTLLACGAIFLVVTYFTHLVHPSYDYANPDNAAYEIAKQVAPSIFGAIFLIGTIVGQFAAGLSAQASGARLLYAMGRDGVLPKKLFGKLHQARKTPMNAIFLIGAIALVAIFLDVTKATAYINFGGFVAFFFVNLSVIAQYFVKQKERSAKGVVLYLIFPILGALLCLYLLAHLDRFAIILGCAWTVAGIIYLLVLTKGLKQEPPELGIDD</sequence>
<feature type="transmembrane region" description="Helical" evidence="5">
    <location>
        <begin position="229"/>
        <end position="251"/>
    </location>
</feature>
<feature type="transmembrane region" description="Helical" evidence="5">
    <location>
        <begin position="384"/>
        <end position="402"/>
    </location>
</feature>
<feature type="transmembrane region" description="Helical" evidence="5">
    <location>
        <begin position="352"/>
        <end position="372"/>
    </location>
</feature>
<feature type="transmembrane region" description="Helical" evidence="5">
    <location>
        <begin position="120"/>
        <end position="140"/>
    </location>
</feature>
<evidence type="ECO:0000259" key="6">
    <source>
        <dbReference type="Pfam" id="PF00324"/>
    </source>
</evidence>
<comment type="caution">
    <text evidence="7">The sequence shown here is derived from an EMBL/GenBank/DDBJ whole genome shotgun (WGS) entry which is preliminary data.</text>
</comment>
<evidence type="ECO:0000256" key="1">
    <source>
        <dbReference type="ARBA" id="ARBA00004141"/>
    </source>
</evidence>
<dbReference type="RefSeq" id="WP_177269268.1">
    <property type="nucleotide sequence ID" value="NZ_JACRTA010000001.1"/>
</dbReference>
<keyword evidence="8" id="KW-1185">Reference proteome</keyword>
<feature type="transmembrane region" description="Helical" evidence="5">
    <location>
        <begin position="408"/>
        <end position="427"/>
    </location>
</feature>
<feature type="transmembrane region" description="Helical" evidence="5">
    <location>
        <begin position="328"/>
        <end position="346"/>
    </location>
</feature>
<evidence type="ECO:0000256" key="2">
    <source>
        <dbReference type="ARBA" id="ARBA00022692"/>
    </source>
</evidence>
<dbReference type="EMBL" id="JACRTA010000001">
    <property type="protein sequence ID" value="MBC8567353.1"/>
    <property type="molecule type" value="Genomic_DNA"/>
</dbReference>
<protein>
    <submittedName>
        <fullName evidence="7">APC family permease</fullName>
    </submittedName>
</protein>
<evidence type="ECO:0000256" key="3">
    <source>
        <dbReference type="ARBA" id="ARBA00022989"/>
    </source>
</evidence>
<gene>
    <name evidence="7" type="ORF">H8692_01060</name>
</gene>
<dbReference type="GO" id="GO:0055085">
    <property type="term" value="P:transmembrane transport"/>
    <property type="evidence" value="ECO:0007669"/>
    <property type="project" value="InterPro"/>
</dbReference>
<keyword evidence="4 5" id="KW-0472">Membrane</keyword>
<feature type="transmembrane region" description="Helical" evidence="5">
    <location>
        <begin position="271"/>
        <end position="293"/>
    </location>
</feature>
<evidence type="ECO:0000313" key="8">
    <source>
        <dbReference type="Proteomes" id="UP000610862"/>
    </source>
</evidence>
<feature type="transmembrane region" description="Helical" evidence="5">
    <location>
        <begin position="147"/>
        <end position="170"/>
    </location>
</feature>
<dbReference type="PANTHER" id="PTHR42770:SF8">
    <property type="entry name" value="PUTRESCINE IMPORTER PUUP"/>
    <property type="match status" value="1"/>
</dbReference>